<feature type="region of interest" description="Disordered" evidence="1">
    <location>
        <begin position="16"/>
        <end position="49"/>
    </location>
</feature>
<dbReference type="AlphaFoldDB" id="A0AAD7E9U6"/>
<organism evidence="2 3">
    <name type="scientific">Mycena albidolilacea</name>
    <dbReference type="NCBI Taxonomy" id="1033008"/>
    <lineage>
        <taxon>Eukaryota</taxon>
        <taxon>Fungi</taxon>
        <taxon>Dikarya</taxon>
        <taxon>Basidiomycota</taxon>
        <taxon>Agaricomycotina</taxon>
        <taxon>Agaricomycetes</taxon>
        <taxon>Agaricomycetidae</taxon>
        <taxon>Agaricales</taxon>
        <taxon>Marasmiineae</taxon>
        <taxon>Mycenaceae</taxon>
        <taxon>Mycena</taxon>
    </lineage>
</organism>
<evidence type="ECO:0000313" key="3">
    <source>
        <dbReference type="Proteomes" id="UP001218218"/>
    </source>
</evidence>
<name>A0AAD7E9U6_9AGAR</name>
<proteinExistence type="predicted"/>
<accession>A0AAD7E9U6</accession>
<keyword evidence="3" id="KW-1185">Reference proteome</keyword>
<sequence length="119" mass="13616">MSAPIPHVFEALYQAIHDPDNPDRPPSSEIEEDLEAEGETLPDDGEESAAPFDLAQLREYLLEASKGVTNETEKEYKRLMRRCLTFLKEKNLIKAEDGFFTKTPDALVPFCIYAWIMHE</sequence>
<protein>
    <submittedName>
        <fullName evidence="2">Uncharacterized protein</fullName>
    </submittedName>
</protein>
<dbReference type="Proteomes" id="UP001218218">
    <property type="component" value="Unassembled WGS sequence"/>
</dbReference>
<comment type="caution">
    <text evidence="2">The sequence shown here is derived from an EMBL/GenBank/DDBJ whole genome shotgun (WGS) entry which is preliminary data.</text>
</comment>
<gene>
    <name evidence="2" type="ORF">DFH08DRAFT_976129</name>
</gene>
<evidence type="ECO:0000313" key="2">
    <source>
        <dbReference type="EMBL" id="KAJ7306203.1"/>
    </source>
</evidence>
<reference evidence="2" key="1">
    <citation type="submission" date="2023-03" db="EMBL/GenBank/DDBJ databases">
        <title>Massive genome expansion in bonnet fungi (Mycena s.s.) driven by repeated elements and novel gene families across ecological guilds.</title>
        <authorList>
            <consortium name="Lawrence Berkeley National Laboratory"/>
            <person name="Harder C.B."/>
            <person name="Miyauchi S."/>
            <person name="Viragh M."/>
            <person name="Kuo A."/>
            <person name="Thoen E."/>
            <person name="Andreopoulos B."/>
            <person name="Lu D."/>
            <person name="Skrede I."/>
            <person name="Drula E."/>
            <person name="Henrissat B."/>
            <person name="Morin E."/>
            <person name="Kohler A."/>
            <person name="Barry K."/>
            <person name="LaButti K."/>
            <person name="Morin E."/>
            <person name="Salamov A."/>
            <person name="Lipzen A."/>
            <person name="Mereny Z."/>
            <person name="Hegedus B."/>
            <person name="Baldrian P."/>
            <person name="Stursova M."/>
            <person name="Weitz H."/>
            <person name="Taylor A."/>
            <person name="Grigoriev I.V."/>
            <person name="Nagy L.G."/>
            <person name="Martin F."/>
            <person name="Kauserud H."/>
        </authorList>
    </citation>
    <scope>NUCLEOTIDE SEQUENCE</scope>
    <source>
        <strain evidence="2">CBHHK002</strain>
    </source>
</reference>
<feature type="compositionally biased region" description="Acidic residues" evidence="1">
    <location>
        <begin position="29"/>
        <end position="47"/>
    </location>
</feature>
<dbReference type="EMBL" id="JARIHO010000094">
    <property type="protein sequence ID" value="KAJ7306203.1"/>
    <property type="molecule type" value="Genomic_DNA"/>
</dbReference>
<evidence type="ECO:0000256" key="1">
    <source>
        <dbReference type="SAM" id="MobiDB-lite"/>
    </source>
</evidence>